<dbReference type="GO" id="GO:0005694">
    <property type="term" value="C:chromosome"/>
    <property type="evidence" value="ECO:0007669"/>
    <property type="project" value="TreeGrafter"/>
</dbReference>
<dbReference type="PANTHER" id="PTHR33375">
    <property type="entry name" value="CHROMOSOME-PARTITIONING PROTEIN PARB-RELATED"/>
    <property type="match status" value="1"/>
</dbReference>
<dbReference type="OrthoDB" id="428618at2"/>
<sequence>MINKNYDVKVKTILIEDIIIAPETQHRANHSQAHIANLIESISEGDNLTPITIIESNDMNTEEEKYYLVDGYHRLEAHILSGIDEIKAKIINVGNKELAIELSLSANAEHAPALPRNADDLKKACTNCCEFLHRKNKNSSKIPDEYISINTQNVADIVHCSYNVAQNQVVDFNNNKRYIRNRKIYGDLKGEIKISEIAEKYGLSEQMIRKIKKDKEGEDRYEKKRPSGWSRSRRGSLLNSKNVTNTHGKISNLKHIDRHSYADDLAERDIINYLINLRMFDGANSDVNKTNMYIYGGQVDIIGTHELVEVKKFGTRANIFQAIGQIITYSLRYPNKQKVIACLWHDDIGQFLKYDILKKLDIKLLIINSDGTNKYMV</sequence>
<dbReference type="Proteomes" id="UP000191116">
    <property type="component" value="Unassembled WGS sequence"/>
</dbReference>
<feature type="domain" description="ParB-like N-terminal" evidence="2">
    <location>
        <begin position="11"/>
        <end position="108"/>
    </location>
</feature>
<evidence type="ECO:0000313" key="3">
    <source>
        <dbReference type="EMBL" id="SKA57340.1"/>
    </source>
</evidence>
<dbReference type="SMART" id="SM00470">
    <property type="entry name" value="ParB"/>
    <property type="match status" value="1"/>
</dbReference>
<dbReference type="Gene3D" id="1.10.10.60">
    <property type="entry name" value="Homeodomain-like"/>
    <property type="match status" value="1"/>
</dbReference>
<dbReference type="InterPro" id="IPR009057">
    <property type="entry name" value="Homeodomain-like_sf"/>
</dbReference>
<dbReference type="Pfam" id="PF02195">
    <property type="entry name" value="ParB_N"/>
    <property type="match status" value="1"/>
</dbReference>
<protein>
    <submittedName>
        <fullName evidence="3">ParB-like nuclease domain protein</fullName>
    </submittedName>
</protein>
<evidence type="ECO:0000259" key="2">
    <source>
        <dbReference type="SMART" id="SM00470"/>
    </source>
</evidence>
<proteinExistence type="predicted"/>
<dbReference type="AlphaFoldDB" id="A0A1T4UXC0"/>
<dbReference type="InterPro" id="IPR050336">
    <property type="entry name" value="Chromosome_partition/occlusion"/>
</dbReference>
<feature type="region of interest" description="Disordered" evidence="1">
    <location>
        <begin position="215"/>
        <end position="243"/>
    </location>
</feature>
<name>A0A1T4UXC0_9GAMM</name>
<feature type="compositionally biased region" description="Basic and acidic residues" evidence="1">
    <location>
        <begin position="215"/>
        <end position="225"/>
    </location>
</feature>
<evidence type="ECO:0000256" key="1">
    <source>
        <dbReference type="SAM" id="MobiDB-lite"/>
    </source>
</evidence>
<dbReference type="CDD" id="cd16387">
    <property type="entry name" value="ParB_N_Srx"/>
    <property type="match status" value="1"/>
</dbReference>
<dbReference type="RefSeq" id="WP_159447894.1">
    <property type="nucleotide sequence ID" value="NZ_AP024855.1"/>
</dbReference>
<evidence type="ECO:0000313" key="4">
    <source>
        <dbReference type="Proteomes" id="UP000191116"/>
    </source>
</evidence>
<gene>
    <name evidence="3" type="ORF">CZ814_03854</name>
</gene>
<dbReference type="PANTHER" id="PTHR33375:SF1">
    <property type="entry name" value="CHROMOSOME-PARTITIONING PROTEIN PARB-RELATED"/>
    <property type="match status" value="1"/>
</dbReference>
<accession>A0A1T4UXC0</accession>
<organism evidence="3 4">
    <name type="scientific">Photobacterium toruni</name>
    <dbReference type="NCBI Taxonomy" id="1935446"/>
    <lineage>
        <taxon>Bacteria</taxon>
        <taxon>Pseudomonadati</taxon>
        <taxon>Pseudomonadota</taxon>
        <taxon>Gammaproteobacteria</taxon>
        <taxon>Vibrionales</taxon>
        <taxon>Vibrionaceae</taxon>
        <taxon>Photobacterium</taxon>
    </lineage>
</organism>
<dbReference type="SUPFAM" id="SSF110849">
    <property type="entry name" value="ParB/Sulfiredoxin"/>
    <property type="match status" value="1"/>
</dbReference>
<dbReference type="SUPFAM" id="SSF46689">
    <property type="entry name" value="Homeodomain-like"/>
    <property type="match status" value="1"/>
</dbReference>
<dbReference type="InterPro" id="IPR036086">
    <property type="entry name" value="ParB/Sulfiredoxin_sf"/>
</dbReference>
<reference evidence="3 4" key="1">
    <citation type="submission" date="2017-02" db="EMBL/GenBank/DDBJ databases">
        <authorList>
            <person name="Peterson S.W."/>
        </authorList>
    </citation>
    <scope>NUCLEOTIDE SEQUENCE [LARGE SCALE GENOMIC DNA]</scope>
    <source>
        <strain evidence="3 4">CECT 9189</strain>
    </source>
</reference>
<dbReference type="EMBL" id="FUWP01000040">
    <property type="protein sequence ID" value="SKA57340.1"/>
    <property type="molecule type" value="Genomic_DNA"/>
</dbReference>
<dbReference type="Gene3D" id="3.90.1530.10">
    <property type="entry name" value="Conserved hypothetical protein from pyrococcus furiosus pfu- 392566-001, ParB domain"/>
    <property type="match status" value="1"/>
</dbReference>
<dbReference type="GO" id="GO:0007059">
    <property type="term" value="P:chromosome segregation"/>
    <property type="evidence" value="ECO:0007669"/>
    <property type="project" value="TreeGrafter"/>
</dbReference>
<dbReference type="InterPro" id="IPR003115">
    <property type="entry name" value="ParB_N"/>
</dbReference>